<dbReference type="Gene3D" id="3.40.50.1820">
    <property type="entry name" value="alpha/beta hydrolase"/>
    <property type="match status" value="1"/>
</dbReference>
<evidence type="ECO:0000313" key="3">
    <source>
        <dbReference type="Proteomes" id="UP001261125"/>
    </source>
</evidence>
<accession>A0ABU3SPL9</accession>
<proteinExistence type="predicted"/>
<dbReference type="Pfam" id="PF12146">
    <property type="entry name" value="Hydrolase_4"/>
    <property type="match status" value="1"/>
</dbReference>
<name>A0ABU3SPL9_9MICO</name>
<dbReference type="InterPro" id="IPR022742">
    <property type="entry name" value="Hydrolase_4"/>
</dbReference>
<organism evidence="2 3">
    <name type="scientific">Microbacterium phycohabitans</name>
    <dbReference type="NCBI Taxonomy" id="3075993"/>
    <lineage>
        <taxon>Bacteria</taxon>
        <taxon>Bacillati</taxon>
        <taxon>Actinomycetota</taxon>
        <taxon>Actinomycetes</taxon>
        <taxon>Micrococcales</taxon>
        <taxon>Microbacteriaceae</taxon>
        <taxon>Microbacterium</taxon>
    </lineage>
</organism>
<comment type="caution">
    <text evidence="2">The sequence shown here is derived from an EMBL/GenBank/DDBJ whole genome shotgun (WGS) entry which is preliminary data.</text>
</comment>
<dbReference type="RefSeq" id="WP_316005040.1">
    <property type="nucleotide sequence ID" value="NZ_JAWDIT010000005.1"/>
</dbReference>
<dbReference type="PANTHER" id="PTHR43194:SF2">
    <property type="entry name" value="PEROXISOMAL MEMBRANE PROTEIN LPX1"/>
    <property type="match status" value="1"/>
</dbReference>
<evidence type="ECO:0000259" key="1">
    <source>
        <dbReference type="Pfam" id="PF12146"/>
    </source>
</evidence>
<sequence>MREWHPDILGEGFEQQTLPLGTDTEGEVVATLVRARPHPGARLFGEWRDIDVLYVHGWSDYFFQTDLARFFIDRGARFHALDLRKYGRSLRPGQTPGYTVSLDVYDADIAAALDAMGTAREGRRLVLLGHSTGGLTLTLWAARHPGVADLLVLNSPWLELQLGPLGRQALAPIVNVRARLDPLGTHPVVDLGFYTRAQRELGTLPDSPDEWRPAQGFPTHPGWLAAIIAGHARVASGVDVGCPALVLLSRRSTPALTWNDTMLASDSVLVVDDIARAATRISATVTIARIDGALHDVFLSAPRARDAAFAALAAGVTGLA</sequence>
<gene>
    <name evidence="2" type="ORF">RWH44_13915</name>
</gene>
<keyword evidence="3" id="KW-1185">Reference proteome</keyword>
<dbReference type="GO" id="GO:0016787">
    <property type="term" value="F:hydrolase activity"/>
    <property type="evidence" value="ECO:0007669"/>
    <property type="project" value="UniProtKB-KW"/>
</dbReference>
<evidence type="ECO:0000313" key="2">
    <source>
        <dbReference type="EMBL" id="MDU0346792.1"/>
    </source>
</evidence>
<protein>
    <submittedName>
        <fullName evidence="2">Alpha/beta fold hydrolase</fullName>
    </submittedName>
</protein>
<dbReference type="PANTHER" id="PTHR43194">
    <property type="entry name" value="HYDROLASE ALPHA/BETA FOLD FAMILY"/>
    <property type="match status" value="1"/>
</dbReference>
<feature type="domain" description="Serine aminopeptidase S33" evidence="1">
    <location>
        <begin position="52"/>
        <end position="175"/>
    </location>
</feature>
<dbReference type="EMBL" id="JAWDIT010000005">
    <property type="protein sequence ID" value="MDU0346792.1"/>
    <property type="molecule type" value="Genomic_DNA"/>
</dbReference>
<keyword evidence="2" id="KW-0378">Hydrolase</keyword>
<dbReference type="SUPFAM" id="SSF53474">
    <property type="entry name" value="alpha/beta-Hydrolases"/>
    <property type="match status" value="1"/>
</dbReference>
<reference evidence="2 3" key="1">
    <citation type="submission" date="2023-09" db="EMBL/GenBank/DDBJ databases">
        <title>Microbacterium fusihabitans sp. nov., Microbacterium phycihabitans sp. nov., and Microbacterium cervinum sp. nov., isolated from dried seaweeds of beach.</title>
        <authorList>
            <person name="Lee S.D."/>
        </authorList>
    </citation>
    <scope>NUCLEOTIDE SEQUENCE [LARGE SCALE GENOMIC DNA]</scope>
    <source>
        <strain evidence="2 3">KSW2-29</strain>
    </source>
</reference>
<dbReference type="Proteomes" id="UP001261125">
    <property type="component" value="Unassembled WGS sequence"/>
</dbReference>
<dbReference type="InterPro" id="IPR029058">
    <property type="entry name" value="AB_hydrolase_fold"/>
</dbReference>
<dbReference type="InterPro" id="IPR050228">
    <property type="entry name" value="Carboxylesterase_BioH"/>
</dbReference>